<evidence type="ECO:0000313" key="2">
    <source>
        <dbReference type="Proteomes" id="UP000467637"/>
    </source>
</evidence>
<accession>A0ABW9UKI7</accession>
<dbReference type="Proteomes" id="UP000467637">
    <property type="component" value="Unassembled WGS sequence"/>
</dbReference>
<proteinExistence type="predicted"/>
<gene>
    <name evidence="1" type="ORF">GON05_35260</name>
</gene>
<keyword evidence="2" id="KW-1185">Reference proteome</keyword>
<evidence type="ECO:0000313" key="1">
    <source>
        <dbReference type="EMBL" id="MVQ39856.1"/>
    </source>
</evidence>
<dbReference type="EMBL" id="WSEM01000039">
    <property type="protein sequence ID" value="MVQ39856.1"/>
    <property type="molecule type" value="Genomic_DNA"/>
</dbReference>
<name>A0ABW9UKI7_9BACL</name>
<dbReference type="RefSeq" id="WP_157326170.1">
    <property type="nucleotide sequence ID" value="NZ_WSEM01000039.1"/>
</dbReference>
<reference evidence="1 2" key="1">
    <citation type="submission" date="2019-12" db="EMBL/GenBank/DDBJ databases">
        <authorList>
            <person name="Huq M.A."/>
        </authorList>
    </citation>
    <scope>NUCLEOTIDE SEQUENCE [LARGE SCALE GENOMIC DNA]</scope>
    <source>
        <strain evidence="1 2">MAH-34</strain>
    </source>
</reference>
<organism evidence="1 2">
    <name type="scientific">Paenibacillus anseongense</name>
    <dbReference type="NCBI Taxonomy" id="2682845"/>
    <lineage>
        <taxon>Bacteria</taxon>
        <taxon>Bacillati</taxon>
        <taxon>Bacillota</taxon>
        <taxon>Bacilli</taxon>
        <taxon>Bacillales</taxon>
        <taxon>Paenibacillaceae</taxon>
        <taxon>Paenibacillus</taxon>
    </lineage>
</organism>
<comment type="caution">
    <text evidence="1">The sequence shown here is derived from an EMBL/GenBank/DDBJ whole genome shotgun (WGS) entry which is preliminary data.</text>
</comment>
<evidence type="ECO:0008006" key="3">
    <source>
        <dbReference type="Google" id="ProtNLM"/>
    </source>
</evidence>
<sequence length="125" mass="14045">MSSIQELIVNNIIRAAEKIAGNLYTHVETDHMKRFESEISFGLFNSVGSYERSKSTDLAEEIKSLKALYDNRGQKMLLLTYSYDHDEAIEQALSANDMKPVEVIYGQGLLLEGWHSEAGNEWSGG</sequence>
<protein>
    <recommendedName>
        <fullName evidence="3">DUF2019 domain-containing protein</fullName>
    </recommendedName>
</protein>